<dbReference type="PROSITE" id="PS51366">
    <property type="entry name" value="MI"/>
    <property type="match status" value="1"/>
</dbReference>
<proteinExistence type="inferred from homology"/>
<feature type="region of interest" description="Disordered" evidence="4">
    <location>
        <begin position="230"/>
        <end position="305"/>
    </location>
</feature>
<feature type="domain" description="MI" evidence="5">
    <location>
        <begin position="616"/>
        <end position="744"/>
    </location>
</feature>
<dbReference type="Pfam" id="PF02854">
    <property type="entry name" value="MIF4G"/>
    <property type="match status" value="1"/>
</dbReference>
<evidence type="ECO:0000256" key="3">
    <source>
        <dbReference type="ARBA" id="ARBA00023242"/>
    </source>
</evidence>
<dbReference type="PANTHER" id="PTHR18034:SF4">
    <property type="entry name" value="NUCLEOLAR MIF4G DOMAIN-CONTAINING PROTEIN 1"/>
    <property type="match status" value="1"/>
</dbReference>
<dbReference type="GO" id="GO:0005730">
    <property type="term" value="C:nucleolus"/>
    <property type="evidence" value="ECO:0007669"/>
    <property type="project" value="UniProtKB-SubCell"/>
</dbReference>
<dbReference type="InterPro" id="IPR003890">
    <property type="entry name" value="MIF4G-like_typ-3"/>
</dbReference>
<protein>
    <recommendedName>
        <fullName evidence="5">MI domain-containing protein</fullName>
    </recommendedName>
</protein>
<organism evidence="6 7">
    <name type="scientific">Ogataea polymorpha</name>
    <dbReference type="NCBI Taxonomy" id="460523"/>
    <lineage>
        <taxon>Eukaryota</taxon>
        <taxon>Fungi</taxon>
        <taxon>Dikarya</taxon>
        <taxon>Ascomycota</taxon>
        <taxon>Saccharomycotina</taxon>
        <taxon>Pichiomycetes</taxon>
        <taxon>Pichiales</taxon>
        <taxon>Pichiaceae</taxon>
        <taxon>Ogataea</taxon>
    </lineage>
</organism>
<dbReference type="InterPro" id="IPR016024">
    <property type="entry name" value="ARM-type_fold"/>
</dbReference>
<feature type="compositionally biased region" description="Low complexity" evidence="4">
    <location>
        <begin position="241"/>
        <end position="253"/>
    </location>
</feature>
<dbReference type="AlphaFoldDB" id="A0A9P8PNQ6"/>
<comment type="subcellular location">
    <subcellularLocation>
        <location evidence="1">Nucleus</location>
        <location evidence="1">Nucleolus</location>
    </subcellularLocation>
</comment>
<feature type="compositionally biased region" description="Basic residues" evidence="4">
    <location>
        <begin position="32"/>
        <end position="43"/>
    </location>
</feature>
<feature type="compositionally biased region" description="Acidic residues" evidence="4">
    <location>
        <begin position="96"/>
        <end position="142"/>
    </location>
</feature>
<keyword evidence="7" id="KW-1185">Reference proteome</keyword>
<dbReference type="SUPFAM" id="SSF48371">
    <property type="entry name" value="ARM repeat"/>
    <property type="match status" value="1"/>
</dbReference>
<comment type="caution">
    <text evidence="6">The sequence shown here is derived from an EMBL/GenBank/DDBJ whole genome shotgun (WGS) entry which is preliminary data.</text>
</comment>
<dbReference type="Gene3D" id="1.25.40.180">
    <property type="match status" value="1"/>
</dbReference>
<dbReference type="PANTHER" id="PTHR18034">
    <property type="entry name" value="CELL CYCLE CONTROL PROTEIN CWF22-RELATED"/>
    <property type="match status" value="1"/>
</dbReference>
<feature type="compositionally biased region" description="Acidic residues" evidence="4">
    <location>
        <begin position="168"/>
        <end position="190"/>
    </location>
</feature>
<feature type="compositionally biased region" description="Basic and acidic residues" evidence="4">
    <location>
        <begin position="73"/>
        <end position="83"/>
    </location>
</feature>
<comment type="similarity">
    <text evidence="2">Belongs to the CWC22 family.</text>
</comment>
<reference evidence="6" key="1">
    <citation type="journal article" date="2021" name="Open Biol.">
        <title>Shared evolutionary footprints suggest mitochondrial oxidative damage underlies multiple complex I losses in fungi.</title>
        <authorList>
            <person name="Schikora-Tamarit M.A."/>
            <person name="Marcet-Houben M."/>
            <person name="Nosek J."/>
            <person name="Gabaldon T."/>
        </authorList>
    </citation>
    <scope>NUCLEOTIDE SEQUENCE</scope>
    <source>
        <strain evidence="6">NCAIM Y.01608</strain>
    </source>
</reference>
<dbReference type="Pfam" id="PF02847">
    <property type="entry name" value="MA3"/>
    <property type="match status" value="1"/>
</dbReference>
<dbReference type="GO" id="GO:0003723">
    <property type="term" value="F:RNA binding"/>
    <property type="evidence" value="ECO:0007669"/>
    <property type="project" value="InterPro"/>
</dbReference>
<dbReference type="InterPro" id="IPR050781">
    <property type="entry name" value="CWC22_splicing_factor"/>
</dbReference>
<dbReference type="SMART" id="SM00544">
    <property type="entry name" value="MA3"/>
    <property type="match status" value="1"/>
</dbReference>
<dbReference type="Proteomes" id="UP000788993">
    <property type="component" value="Unassembled WGS sequence"/>
</dbReference>
<dbReference type="EMBL" id="JAEUBD010000382">
    <property type="protein sequence ID" value="KAH3675277.1"/>
    <property type="molecule type" value="Genomic_DNA"/>
</dbReference>
<name>A0A9P8PNQ6_9ASCO</name>
<sequence length="850" mass="97033">MGKRDRHGVNIPGALIDQIRESGRYDDDERFKRQKRKISRKERRKEQKEQKKRKRGGHKEERAVMGTLKKVKGAWDIKKEGKQQKRNSTVKIVEEKEQEVDDSDLNESEGVEYEEFTGFNDEEVIEEEESDNDSDESLDDEQKDVMAQLMKLKGAKKGSNLKIVKEDDLQDEVDELEEDSSSEEELDQLEDESHTESEVSGDETTFPKVFDKTDDDLEYYAKKLGIKKNSKLKKANEHDTIGGLLDGLELDGLGSEEEEEEEASTTDSLDEEDRELLKQMGELETSESDSDSDVGPSVRENPYVAPVPAGKYVPPALRRKMLENDDSEEMQNIIRSVKGPFNKLSEANLLTVVNDLNALYTENARKIVNEAIIKVVFQSVLISTPMLDSFLVLYATVIVALYRLQGVDFGAYAIQTLVEKLCEYVRTESSNKEASNLIGLISFCYELNLLSSRLMYDVIGQKLIDTPTEFRTELLLKVIRSCGSKLRSDDPTSLKEIVLTLNKNVGSDMSTRSKFLVETVSNLKNNKLKHLENEATSGLVTRLKKQLGRIRSADPIKVTLNDIENINEKGKWWLVGSAWKGEEKKTEESTKSVIDALDKSEPNWLELAKLHRMNTDIRRAIFISIMSASDYMDAYVKLEKLRLKKTQQREIPRILMHCASIETVFNPYYAFVAKKLCGDHAMRKTFQFNLWDFLKELEGEENEDFEDTPDEDEKLKKILNLGRLFGTLVGEGSLPLNVLRTVNFLTASEDTKLFVEIFMISFFDSVGKLSEQKIFGAGNKKHKAEDTRYNDKTMVERINKCKEQPTLLKGLQYFLQHKVRDSTFIKGPKQLSRVHWGVDSMSDIVGELLA</sequence>
<gene>
    <name evidence="6" type="ORF">OGATHE_001617</name>
</gene>
<feature type="compositionally biased region" description="Acidic residues" evidence="4">
    <location>
        <begin position="254"/>
        <end position="274"/>
    </location>
</feature>
<keyword evidence="3" id="KW-0539">Nucleus</keyword>
<dbReference type="SMART" id="SM00543">
    <property type="entry name" value="MIF4G"/>
    <property type="match status" value="1"/>
</dbReference>
<dbReference type="GO" id="GO:0042274">
    <property type="term" value="P:ribosomal small subunit biogenesis"/>
    <property type="evidence" value="ECO:0007669"/>
    <property type="project" value="TreeGrafter"/>
</dbReference>
<reference evidence="6" key="2">
    <citation type="submission" date="2021-01" db="EMBL/GenBank/DDBJ databases">
        <authorList>
            <person name="Schikora-Tamarit M.A."/>
        </authorList>
    </citation>
    <scope>NUCLEOTIDE SEQUENCE</scope>
    <source>
        <strain evidence="6">NCAIM Y.01608</strain>
    </source>
</reference>
<dbReference type="InterPro" id="IPR003891">
    <property type="entry name" value="Initiation_fac_eIF4g_MI"/>
</dbReference>
<feature type="region of interest" description="Disordered" evidence="4">
    <location>
        <begin position="23"/>
        <end position="212"/>
    </location>
</feature>
<evidence type="ECO:0000256" key="1">
    <source>
        <dbReference type="ARBA" id="ARBA00004604"/>
    </source>
</evidence>
<evidence type="ECO:0000256" key="4">
    <source>
        <dbReference type="SAM" id="MobiDB-lite"/>
    </source>
</evidence>
<evidence type="ECO:0000313" key="6">
    <source>
        <dbReference type="EMBL" id="KAH3675277.1"/>
    </source>
</evidence>
<evidence type="ECO:0000256" key="2">
    <source>
        <dbReference type="ARBA" id="ARBA00006856"/>
    </source>
</evidence>
<accession>A0A9P8PNQ6</accession>
<evidence type="ECO:0000313" key="7">
    <source>
        <dbReference type="Proteomes" id="UP000788993"/>
    </source>
</evidence>
<evidence type="ECO:0000259" key="5">
    <source>
        <dbReference type="PROSITE" id="PS51366"/>
    </source>
</evidence>